<organism evidence="1 2">
    <name type="scientific">Escherichia coli</name>
    <dbReference type="NCBI Taxonomy" id="562"/>
    <lineage>
        <taxon>Bacteria</taxon>
        <taxon>Pseudomonadati</taxon>
        <taxon>Pseudomonadota</taxon>
        <taxon>Gammaproteobacteria</taxon>
        <taxon>Enterobacterales</taxon>
        <taxon>Enterobacteriaceae</taxon>
        <taxon>Escherichia</taxon>
    </lineage>
</organism>
<dbReference type="Proteomes" id="UP000255543">
    <property type="component" value="Unassembled WGS sequence"/>
</dbReference>
<name>A0A377A317_ECOLX</name>
<accession>A0A377A317</accession>
<evidence type="ECO:0000313" key="1">
    <source>
        <dbReference type="EMBL" id="STK92158.1"/>
    </source>
</evidence>
<reference evidence="1 2" key="1">
    <citation type="submission" date="2018-06" db="EMBL/GenBank/DDBJ databases">
        <authorList>
            <consortium name="Pathogen Informatics"/>
            <person name="Doyle S."/>
        </authorList>
    </citation>
    <scope>NUCLEOTIDE SEQUENCE [LARGE SCALE GENOMIC DNA]</scope>
    <source>
        <strain evidence="1 2">NCTC8179</strain>
    </source>
</reference>
<sequence length="102" mass="11056">MVGEDLVVINGQLCSKDVAAMLISKVLPTVLDVIAEKVKAGRPDKEVEEAAKNSCSCRYRSNYFEEPSFAQALSESALFLASRSLSSDKNSFSAFSISEKNS</sequence>
<dbReference type="AlphaFoldDB" id="A0A377A317"/>
<evidence type="ECO:0000313" key="2">
    <source>
        <dbReference type="Proteomes" id="UP000255543"/>
    </source>
</evidence>
<dbReference type="EMBL" id="UGEB01000001">
    <property type="protein sequence ID" value="STK92158.1"/>
    <property type="molecule type" value="Genomic_DNA"/>
</dbReference>
<protein>
    <submittedName>
        <fullName evidence="1">Uncharacterized protein</fullName>
    </submittedName>
</protein>
<proteinExistence type="predicted"/>
<gene>
    <name evidence="1" type="ORF">NCTC8179_04064</name>
</gene>